<name>A0A852ZAP5_9ACTN</name>
<sequence>MRARSALFDLYGDHLRSRGGRAPVAALVQLLAPLGISAAAVRTAVSRMVRQGWLTPVRTPGGPGYALTERAVRRLDEAAGRIYRTGGSEWDGSWHLLVLPHLPDRSLRERLHAGLAFLGYARLGGDTWLAPRRSGEAVSLLAADGVGADSFTARDLGDPAELAARAFDLARLGTAYQQWLRDARTHAWADTEATATEGDGPEEVTMGEDGDRLAFAARSRLVHEWRKFLFTDPGLPRALLPADWPGDAAAAYFDTHAAALLPAATRFVDTCLVQTGGTT</sequence>
<dbReference type="Gene3D" id="1.20.58.1460">
    <property type="match status" value="1"/>
</dbReference>
<dbReference type="GO" id="GO:0006351">
    <property type="term" value="P:DNA-templated transcription"/>
    <property type="evidence" value="ECO:0007669"/>
    <property type="project" value="InterPro"/>
</dbReference>
<dbReference type="AlphaFoldDB" id="A0A852ZAP5"/>
<reference evidence="4 5" key="1">
    <citation type="submission" date="2020-07" db="EMBL/GenBank/DDBJ databases">
        <title>Sequencing the genomes of 1000 actinobacteria strains.</title>
        <authorList>
            <person name="Klenk H.-P."/>
        </authorList>
    </citation>
    <scope>NUCLEOTIDE SEQUENCE [LARGE SCALE GENOMIC DNA]</scope>
    <source>
        <strain evidence="4 5">DSM 18448</strain>
    </source>
</reference>
<keyword evidence="5" id="KW-1185">Reference proteome</keyword>
<dbReference type="Pfam" id="PF08223">
    <property type="entry name" value="PaaX_C"/>
    <property type="match status" value="1"/>
</dbReference>
<dbReference type="RefSeq" id="WP_179786712.1">
    <property type="nucleotide sequence ID" value="NZ_BAAARR010000003.1"/>
</dbReference>
<evidence type="ECO:0000313" key="4">
    <source>
        <dbReference type="EMBL" id="NYH88882.1"/>
    </source>
</evidence>
<gene>
    <name evidence="4" type="ORF">F4554_001520</name>
</gene>
<dbReference type="Pfam" id="PF07848">
    <property type="entry name" value="PaaX"/>
    <property type="match status" value="1"/>
</dbReference>
<dbReference type="Pfam" id="PF20803">
    <property type="entry name" value="PaaX_M"/>
    <property type="match status" value="1"/>
</dbReference>
<dbReference type="InterPro" id="IPR048846">
    <property type="entry name" value="PaaX-like_central"/>
</dbReference>
<dbReference type="PANTHER" id="PTHR30319">
    <property type="entry name" value="PHENYLACETIC ACID REGULATOR-RELATED TRANSCRIPTIONAL REPRESSOR"/>
    <property type="match status" value="1"/>
</dbReference>
<dbReference type="Proteomes" id="UP000579605">
    <property type="component" value="Unassembled WGS sequence"/>
</dbReference>
<evidence type="ECO:0000259" key="3">
    <source>
        <dbReference type="Pfam" id="PF20803"/>
    </source>
</evidence>
<organism evidence="4 5">
    <name type="scientific">Actinopolymorpha rutila</name>
    <dbReference type="NCBI Taxonomy" id="446787"/>
    <lineage>
        <taxon>Bacteria</taxon>
        <taxon>Bacillati</taxon>
        <taxon>Actinomycetota</taxon>
        <taxon>Actinomycetes</taxon>
        <taxon>Propionibacteriales</taxon>
        <taxon>Actinopolymorphaceae</taxon>
        <taxon>Actinopolymorpha</taxon>
    </lineage>
</organism>
<dbReference type="PANTHER" id="PTHR30319:SF1">
    <property type="entry name" value="TRANSCRIPTIONAL REPRESSOR PAAX"/>
    <property type="match status" value="1"/>
</dbReference>
<dbReference type="PIRSF" id="PIRSF020623">
    <property type="entry name" value="PaaX"/>
    <property type="match status" value="1"/>
</dbReference>
<evidence type="ECO:0000313" key="5">
    <source>
        <dbReference type="Proteomes" id="UP000579605"/>
    </source>
</evidence>
<dbReference type="Gene3D" id="3.30.70.2650">
    <property type="match status" value="1"/>
</dbReference>
<dbReference type="InterPro" id="IPR011965">
    <property type="entry name" value="PaaX_trns_reg"/>
</dbReference>
<accession>A0A852ZAP5</accession>
<feature type="domain" description="Transcriptional repressor PaaX-like C-terminal" evidence="2">
    <location>
        <begin position="167"/>
        <end position="269"/>
    </location>
</feature>
<dbReference type="InterPro" id="IPR036388">
    <property type="entry name" value="WH-like_DNA-bd_sf"/>
</dbReference>
<evidence type="ECO:0000259" key="1">
    <source>
        <dbReference type="Pfam" id="PF07848"/>
    </source>
</evidence>
<protein>
    <submittedName>
        <fullName evidence="4">Phenylacetic acid degradation operon negative regulatory protein</fullName>
    </submittedName>
</protein>
<feature type="domain" description="Transcriptional repressor PaaX-like central Cas2-like" evidence="3">
    <location>
        <begin position="88"/>
        <end position="144"/>
    </location>
</feature>
<evidence type="ECO:0000259" key="2">
    <source>
        <dbReference type="Pfam" id="PF08223"/>
    </source>
</evidence>
<comment type="caution">
    <text evidence="4">The sequence shown here is derived from an EMBL/GenBank/DDBJ whole genome shotgun (WGS) entry which is preliminary data.</text>
</comment>
<proteinExistence type="predicted"/>
<dbReference type="EMBL" id="JACBZH010000001">
    <property type="protein sequence ID" value="NYH88882.1"/>
    <property type="molecule type" value="Genomic_DNA"/>
</dbReference>
<feature type="domain" description="Transcriptional repressor PaaX-like N-terminal" evidence="1">
    <location>
        <begin position="2"/>
        <end position="71"/>
    </location>
</feature>
<dbReference type="InterPro" id="IPR012906">
    <property type="entry name" value="PaaX-like_N"/>
</dbReference>
<dbReference type="InterPro" id="IPR013225">
    <property type="entry name" value="PaaX_C"/>
</dbReference>
<dbReference type="Gene3D" id="1.10.10.10">
    <property type="entry name" value="Winged helix-like DNA-binding domain superfamily/Winged helix DNA-binding domain"/>
    <property type="match status" value="1"/>
</dbReference>